<dbReference type="EMBL" id="OZ021745">
    <property type="protein sequence ID" value="CAK9314033.1"/>
    <property type="molecule type" value="Genomic_DNA"/>
</dbReference>
<feature type="region of interest" description="Disordered" evidence="1">
    <location>
        <begin position="1"/>
        <end position="46"/>
    </location>
</feature>
<dbReference type="Proteomes" id="UP001642487">
    <property type="component" value="Chromosome 11"/>
</dbReference>
<name>A0ABP0Y504_9ROSI</name>
<evidence type="ECO:0000256" key="1">
    <source>
        <dbReference type="SAM" id="MobiDB-lite"/>
    </source>
</evidence>
<keyword evidence="3" id="KW-1185">Reference proteome</keyword>
<gene>
    <name evidence="2" type="ORF">CITCOLO1_LOCUS5774</name>
</gene>
<feature type="compositionally biased region" description="Basic and acidic residues" evidence="1">
    <location>
        <begin position="20"/>
        <end position="33"/>
    </location>
</feature>
<protein>
    <submittedName>
        <fullName evidence="2">Uncharacterized protein</fullName>
    </submittedName>
</protein>
<reference evidence="2 3" key="1">
    <citation type="submission" date="2024-03" db="EMBL/GenBank/DDBJ databases">
        <authorList>
            <person name="Gkanogiannis A."/>
            <person name="Becerra Lopez-Lavalle L."/>
        </authorList>
    </citation>
    <scope>NUCLEOTIDE SEQUENCE [LARGE SCALE GENOMIC DNA]</scope>
</reference>
<organism evidence="2 3">
    <name type="scientific">Citrullus colocynthis</name>
    <name type="common">colocynth</name>
    <dbReference type="NCBI Taxonomy" id="252529"/>
    <lineage>
        <taxon>Eukaryota</taxon>
        <taxon>Viridiplantae</taxon>
        <taxon>Streptophyta</taxon>
        <taxon>Embryophyta</taxon>
        <taxon>Tracheophyta</taxon>
        <taxon>Spermatophyta</taxon>
        <taxon>Magnoliopsida</taxon>
        <taxon>eudicotyledons</taxon>
        <taxon>Gunneridae</taxon>
        <taxon>Pentapetalae</taxon>
        <taxon>rosids</taxon>
        <taxon>fabids</taxon>
        <taxon>Cucurbitales</taxon>
        <taxon>Cucurbitaceae</taxon>
        <taxon>Benincaseae</taxon>
        <taxon>Citrullus</taxon>
    </lineage>
</organism>
<evidence type="ECO:0000313" key="3">
    <source>
        <dbReference type="Proteomes" id="UP001642487"/>
    </source>
</evidence>
<sequence>MGTAVGTVLKLRGNSNLSSLERRDSPEEREKADSYSSHATVQGKRRNSLEIEVSATRECRHRRRWEPRSCVGQSPVRRRARTAAVKTVAAWVGVDRSPLEKEKMSEMGKVAGEGET</sequence>
<evidence type="ECO:0000313" key="2">
    <source>
        <dbReference type="EMBL" id="CAK9314033.1"/>
    </source>
</evidence>
<accession>A0ABP0Y504</accession>
<proteinExistence type="predicted"/>